<organism evidence="1 2">
    <name type="scientific">Azohydromonas caseinilytica</name>
    <dbReference type="NCBI Taxonomy" id="2728836"/>
    <lineage>
        <taxon>Bacteria</taxon>
        <taxon>Pseudomonadati</taxon>
        <taxon>Pseudomonadota</taxon>
        <taxon>Betaproteobacteria</taxon>
        <taxon>Burkholderiales</taxon>
        <taxon>Sphaerotilaceae</taxon>
        <taxon>Azohydromonas</taxon>
    </lineage>
</organism>
<reference evidence="1 2" key="1">
    <citation type="submission" date="2020-04" db="EMBL/GenBank/DDBJ databases">
        <title>Azohydromonas sp. isolated from soil.</title>
        <authorList>
            <person name="Dahal R.H."/>
        </authorList>
    </citation>
    <scope>NUCLEOTIDE SEQUENCE [LARGE SCALE GENOMIC DNA]</scope>
    <source>
        <strain evidence="1 2">G-1-1-14</strain>
    </source>
</reference>
<accession>A0A848F9T3</accession>
<protein>
    <submittedName>
        <fullName evidence="1">HIT family protein</fullName>
    </submittedName>
</protein>
<dbReference type="InterPro" id="IPR036265">
    <property type="entry name" value="HIT-like_sf"/>
</dbReference>
<evidence type="ECO:0000313" key="1">
    <source>
        <dbReference type="EMBL" id="NML16082.1"/>
    </source>
</evidence>
<dbReference type="RefSeq" id="WP_169160979.1">
    <property type="nucleotide sequence ID" value="NZ_JABBFW010000008.1"/>
</dbReference>
<dbReference type="SUPFAM" id="SSF54197">
    <property type="entry name" value="HIT-like"/>
    <property type="match status" value="1"/>
</dbReference>
<dbReference type="Proteomes" id="UP000574067">
    <property type="component" value="Unassembled WGS sequence"/>
</dbReference>
<gene>
    <name evidence="1" type="ORF">HHL10_13960</name>
</gene>
<dbReference type="Gene3D" id="3.30.428.10">
    <property type="entry name" value="HIT-like"/>
    <property type="match status" value="1"/>
</dbReference>
<keyword evidence="2" id="KW-1185">Reference proteome</keyword>
<name>A0A848F9T3_9BURK</name>
<comment type="caution">
    <text evidence="1">The sequence shown here is derived from an EMBL/GenBank/DDBJ whole genome shotgun (WGS) entry which is preliminary data.</text>
</comment>
<dbReference type="AlphaFoldDB" id="A0A848F9T3"/>
<proteinExistence type="predicted"/>
<dbReference type="EMBL" id="JABBFW010000008">
    <property type="protein sequence ID" value="NML16082.1"/>
    <property type="molecule type" value="Genomic_DNA"/>
</dbReference>
<sequence length="143" mass="15905">MNATLRRFNHPAALVREFEHWVVLIRPVQPTPLSCVIAARADVNSLGELEAAAGAQLPAEIAGFEAAVRRVAPAVRFNYLALMMVDPNPHFHAIPRYAAALSLDGIECRDTDFPRPVDVLRGLEIDAATLDRWRALLADRWTR</sequence>
<evidence type="ECO:0000313" key="2">
    <source>
        <dbReference type="Proteomes" id="UP000574067"/>
    </source>
</evidence>